<keyword evidence="2 5" id="KW-0812">Transmembrane</keyword>
<keyword evidence="8" id="KW-1185">Reference proteome</keyword>
<dbReference type="GO" id="GO:0022857">
    <property type="term" value="F:transmembrane transporter activity"/>
    <property type="evidence" value="ECO:0007669"/>
    <property type="project" value="InterPro"/>
</dbReference>
<dbReference type="RefSeq" id="WP_208097985.1">
    <property type="nucleotide sequence ID" value="NZ_JAGDYM010000010.1"/>
</dbReference>
<gene>
    <name evidence="7" type="ORF">J4H92_09770</name>
</gene>
<dbReference type="Pfam" id="PF07690">
    <property type="entry name" value="MFS_1"/>
    <property type="match status" value="1"/>
</dbReference>
<feature type="transmembrane region" description="Helical" evidence="5">
    <location>
        <begin position="346"/>
        <end position="367"/>
    </location>
</feature>
<feature type="transmembrane region" description="Helical" evidence="5">
    <location>
        <begin position="58"/>
        <end position="78"/>
    </location>
</feature>
<feature type="transmembrane region" description="Helical" evidence="5">
    <location>
        <begin position="415"/>
        <end position="438"/>
    </location>
</feature>
<comment type="subcellular location">
    <subcellularLocation>
        <location evidence="1">Cell membrane</location>
        <topology evidence="1">Multi-pass membrane protein</topology>
    </subcellularLocation>
</comment>
<dbReference type="GO" id="GO:0005886">
    <property type="term" value="C:plasma membrane"/>
    <property type="evidence" value="ECO:0007669"/>
    <property type="project" value="UniProtKB-SubCell"/>
</dbReference>
<dbReference type="Gene3D" id="1.20.1250.20">
    <property type="entry name" value="MFS general substrate transporter like domains"/>
    <property type="match status" value="1"/>
</dbReference>
<feature type="transmembrane region" description="Helical" evidence="5">
    <location>
        <begin position="214"/>
        <end position="233"/>
    </location>
</feature>
<evidence type="ECO:0000256" key="2">
    <source>
        <dbReference type="ARBA" id="ARBA00022692"/>
    </source>
</evidence>
<evidence type="ECO:0000313" key="8">
    <source>
        <dbReference type="Proteomes" id="UP000664382"/>
    </source>
</evidence>
<evidence type="ECO:0000256" key="4">
    <source>
        <dbReference type="ARBA" id="ARBA00023136"/>
    </source>
</evidence>
<feature type="transmembrane region" description="Helical" evidence="5">
    <location>
        <begin position="22"/>
        <end position="46"/>
    </location>
</feature>
<sequence length="477" mass="47933">MDRTATAGTPALETTMTDGRRWTALTVLLIPVALILISVTSANVALPAIREGLHASDTALSLVLTAYALAFGLVLVPAGRFGDRRSHKQVFIVGVLVFTAAIAWCGFAGDEVQLVIARVFAGIGGGIALTPVAALIQVLFQGPERAKPFAIMGAVFGVATAIGPLVGGLLVTVGTDLGWRLTFLVNVPFGVAAALLAAFLVPRDRSSGAVGGDSIGMVLLTAGVAALMLPFTLGGGLDLAGGVLLAVGVLLLVGFALLERSRDSRGLATIVPPRMFARRAFPVGLATMFLGFGSFTASFLVLALLWQDGLGRTALESGVLILPYAIASVIGGGLSARVWERIGQRTVAIGLAAIAVGLGAVGTILLTLPTGSITAWVLAAPLASAGLGAGLFVGPNTNLAVQSIDRRDVGVASGLLGTAQRSGTALGVGAAAAVLASAGPGAEYLHTAAGAAYLTAGFALAALLVALTAGLVPVRRV</sequence>
<feature type="transmembrane region" description="Helical" evidence="5">
    <location>
        <begin position="450"/>
        <end position="472"/>
    </location>
</feature>
<keyword evidence="3 5" id="KW-1133">Transmembrane helix</keyword>
<keyword evidence="4 5" id="KW-0472">Membrane</keyword>
<dbReference type="CDD" id="cd17321">
    <property type="entry name" value="MFS_MMR_MDR_like"/>
    <property type="match status" value="1"/>
</dbReference>
<dbReference type="Proteomes" id="UP000664382">
    <property type="component" value="Unassembled WGS sequence"/>
</dbReference>
<dbReference type="PANTHER" id="PTHR42718">
    <property type="entry name" value="MAJOR FACILITATOR SUPERFAMILY MULTIDRUG TRANSPORTER MFSC"/>
    <property type="match status" value="1"/>
</dbReference>
<evidence type="ECO:0000256" key="3">
    <source>
        <dbReference type="ARBA" id="ARBA00022989"/>
    </source>
</evidence>
<accession>A0A939SAR5</accession>
<evidence type="ECO:0000313" key="7">
    <source>
        <dbReference type="EMBL" id="MBO1902232.1"/>
    </source>
</evidence>
<proteinExistence type="predicted"/>
<feature type="transmembrane region" description="Helical" evidence="5">
    <location>
        <begin position="280"/>
        <end position="306"/>
    </location>
</feature>
<dbReference type="InterPro" id="IPR020846">
    <property type="entry name" value="MFS_dom"/>
</dbReference>
<dbReference type="AlphaFoldDB" id="A0A939SAR5"/>
<feature type="transmembrane region" description="Helical" evidence="5">
    <location>
        <begin position="318"/>
        <end position="339"/>
    </location>
</feature>
<evidence type="ECO:0000256" key="1">
    <source>
        <dbReference type="ARBA" id="ARBA00004651"/>
    </source>
</evidence>
<dbReference type="EMBL" id="JAGDYM010000010">
    <property type="protein sequence ID" value="MBO1902232.1"/>
    <property type="molecule type" value="Genomic_DNA"/>
</dbReference>
<feature type="domain" description="Major facilitator superfamily (MFS) profile" evidence="6">
    <location>
        <begin position="24"/>
        <end position="474"/>
    </location>
</feature>
<evidence type="ECO:0000259" key="6">
    <source>
        <dbReference type="PROSITE" id="PS50850"/>
    </source>
</evidence>
<feature type="transmembrane region" description="Helical" evidence="5">
    <location>
        <begin position="183"/>
        <end position="202"/>
    </location>
</feature>
<feature type="transmembrane region" description="Helical" evidence="5">
    <location>
        <begin position="115"/>
        <end position="140"/>
    </location>
</feature>
<feature type="transmembrane region" description="Helical" evidence="5">
    <location>
        <begin position="149"/>
        <end position="171"/>
    </location>
</feature>
<feature type="transmembrane region" description="Helical" evidence="5">
    <location>
        <begin position="239"/>
        <end position="259"/>
    </location>
</feature>
<organism evidence="7 8">
    <name type="scientific">Leucobacter weissii</name>
    <dbReference type="NCBI Taxonomy" id="1983706"/>
    <lineage>
        <taxon>Bacteria</taxon>
        <taxon>Bacillati</taxon>
        <taxon>Actinomycetota</taxon>
        <taxon>Actinomycetes</taxon>
        <taxon>Micrococcales</taxon>
        <taxon>Microbacteriaceae</taxon>
        <taxon>Leucobacter</taxon>
    </lineage>
</organism>
<protein>
    <submittedName>
        <fullName evidence="7">MFS transporter</fullName>
    </submittedName>
</protein>
<dbReference type="InterPro" id="IPR011701">
    <property type="entry name" value="MFS"/>
</dbReference>
<name>A0A939SAR5_9MICO</name>
<feature type="transmembrane region" description="Helical" evidence="5">
    <location>
        <begin position="373"/>
        <end position="394"/>
    </location>
</feature>
<dbReference type="PANTHER" id="PTHR42718:SF39">
    <property type="entry name" value="ACTINORHODIN TRANSPORTER-RELATED"/>
    <property type="match status" value="1"/>
</dbReference>
<feature type="transmembrane region" description="Helical" evidence="5">
    <location>
        <begin position="90"/>
        <end position="109"/>
    </location>
</feature>
<dbReference type="Gene3D" id="1.20.1720.10">
    <property type="entry name" value="Multidrug resistance protein D"/>
    <property type="match status" value="1"/>
</dbReference>
<evidence type="ECO:0000256" key="5">
    <source>
        <dbReference type="SAM" id="Phobius"/>
    </source>
</evidence>
<dbReference type="InterPro" id="IPR036259">
    <property type="entry name" value="MFS_trans_sf"/>
</dbReference>
<dbReference type="SUPFAM" id="SSF103473">
    <property type="entry name" value="MFS general substrate transporter"/>
    <property type="match status" value="1"/>
</dbReference>
<comment type="caution">
    <text evidence="7">The sequence shown here is derived from an EMBL/GenBank/DDBJ whole genome shotgun (WGS) entry which is preliminary data.</text>
</comment>
<dbReference type="PROSITE" id="PS50850">
    <property type="entry name" value="MFS"/>
    <property type="match status" value="1"/>
</dbReference>
<reference evidence="7" key="1">
    <citation type="submission" date="2021-03" db="EMBL/GenBank/DDBJ databases">
        <title>Leucobacter chromiisoli sp. nov., isolated from chromium-containing soil of chemical plant.</title>
        <authorList>
            <person name="Xu Z."/>
        </authorList>
    </citation>
    <scope>NUCLEOTIDE SEQUENCE</scope>
    <source>
        <strain evidence="7">S27</strain>
    </source>
</reference>